<dbReference type="OrthoDB" id="9759664at2"/>
<accession>A0A4U3MNE1</accession>
<sequence length="743" mass="79490">MAIVHHANRVRPNRTGLKVGGHQASSASMVSIMTELWFRHLRPEDRVSVKPHASPVLHAVNYLLGDLDKRYLTTLREFGGLQSYPSRAKDPDQVDYSTGSVGIGATAPIWGALARRYVDSMTSGGGAGRQYSLVGDAELDEGAVWEAIGDPMVAGLGEIVWIVDLNRQSLDRVVPALGAPRLQGMFAAAGWQVITVKYGDLLESLFREKGGEALRTRIDAMPNPEYQRLLRCTPGQLRERLPAGDPEIDALLKTLDDDTLTRAVRNLGGHDFPALNQAFAAIDDTRPTVIFAYTIKGHGLAVEGHPQNHSSLLTAEQLAELAERVGADPGDPWAAFPAGSPEARFCADVSAALKRPPVATMAPPEVPTDFGRIPAGTATTQAALGRTLLDLTRSAPEAARRVVTLSPDVSSSTNLGGWVNKVGVWSATEQVDWFADDPETILHWRERPTGQHIELGIAETNLVGLLGELGATWSRWGQPLLPIGVLYDPFVQRAHEPWSFGIYAGGQSILVGTPSGVTLAPEGGAHQSITTPSLGLEQPGCVTYEPAFAIDVEWTLLASLAKLGRPDGRSAYLRLSTRPVDQSLADVPADPAVRERRRRQAVAGAYLLRKAPDNPAVTIVAMGATVPEALSAAERLQRLGIRADVVCVTSPGLLFTATQAKAGREDGATWVLDAAFPAHRAAPMVTVLDGHPHTLAFLAGINNVKARHLGVTRFGQSGDLESVYRYHGIDADAIVGAVLDVSG</sequence>
<dbReference type="Pfam" id="PF00456">
    <property type="entry name" value="Transketolase_N"/>
    <property type="match status" value="1"/>
</dbReference>
<evidence type="ECO:0000256" key="3">
    <source>
        <dbReference type="ARBA" id="ARBA00007131"/>
    </source>
</evidence>
<name>A0A4U3MNE1_9ACTN</name>
<dbReference type="SUPFAM" id="SSF52922">
    <property type="entry name" value="TK C-terminal domain-like"/>
    <property type="match status" value="1"/>
</dbReference>
<dbReference type="Gene3D" id="3.40.50.970">
    <property type="match status" value="2"/>
</dbReference>
<evidence type="ECO:0000256" key="1">
    <source>
        <dbReference type="ARBA" id="ARBA00001946"/>
    </source>
</evidence>
<keyword evidence="4" id="KW-0786">Thiamine pyrophosphate</keyword>
<dbReference type="InterPro" id="IPR055152">
    <property type="entry name" value="Transketolase-like_C_2"/>
</dbReference>
<dbReference type="InterPro" id="IPR005475">
    <property type="entry name" value="Transketolase-like_Pyr-bd"/>
</dbReference>
<dbReference type="InterPro" id="IPR009014">
    <property type="entry name" value="Transketo_C/PFOR_II"/>
</dbReference>
<dbReference type="Pfam" id="PF17831">
    <property type="entry name" value="PDH_E1_M"/>
    <property type="match status" value="1"/>
</dbReference>
<dbReference type="EMBL" id="SZQA01000002">
    <property type="protein sequence ID" value="TKK91091.1"/>
    <property type="molecule type" value="Genomic_DNA"/>
</dbReference>
<comment type="cofactor">
    <cofactor evidence="2">
        <name>thiamine diphosphate</name>
        <dbReference type="ChEBI" id="CHEBI:58937"/>
    </cofactor>
</comment>
<dbReference type="InterPro" id="IPR051157">
    <property type="entry name" value="PDH/Transketolase"/>
</dbReference>
<dbReference type="Proteomes" id="UP000308705">
    <property type="component" value="Unassembled WGS sequence"/>
</dbReference>
<evidence type="ECO:0000256" key="4">
    <source>
        <dbReference type="ARBA" id="ARBA00023052"/>
    </source>
</evidence>
<gene>
    <name evidence="6" type="ORF">FDA94_02860</name>
</gene>
<dbReference type="SMART" id="SM00861">
    <property type="entry name" value="Transket_pyr"/>
    <property type="match status" value="1"/>
</dbReference>
<comment type="caution">
    <text evidence="6">The sequence shown here is derived from an EMBL/GenBank/DDBJ whole genome shotgun (WGS) entry which is preliminary data.</text>
</comment>
<evidence type="ECO:0000256" key="2">
    <source>
        <dbReference type="ARBA" id="ARBA00001964"/>
    </source>
</evidence>
<dbReference type="InterPro" id="IPR041621">
    <property type="entry name" value="PDH_E1_M"/>
</dbReference>
<protein>
    <submittedName>
        <fullName evidence="6">Pyruvate dehydrogenase</fullName>
    </submittedName>
</protein>
<comment type="cofactor">
    <cofactor evidence="1">
        <name>Mg(2+)</name>
        <dbReference type="ChEBI" id="CHEBI:18420"/>
    </cofactor>
</comment>
<dbReference type="InterPro" id="IPR029061">
    <property type="entry name" value="THDP-binding"/>
</dbReference>
<dbReference type="GO" id="GO:0000287">
    <property type="term" value="F:magnesium ion binding"/>
    <property type="evidence" value="ECO:0007669"/>
    <property type="project" value="UniProtKB-ARBA"/>
</dbReference>
<comment type="similarity">
    <text evidence="3">Belongs to the transketolase family.</text>
</comment>
<feature type="domain" description="Transketolase-like pyrimidine-binding" evidence="5">
    <location>
        <begin position="378"/>
        <end position="582"/>
    </location>
</feature>
<evidence type="ECO:0000259" key="5">
    <source>
        <dbReference type="SMART" id="SM00861"/>
    </source>
</evidence>
<dbReference type="PANTHER" id="PTHR43825:SF4">
    <property type="entry name" value="PYRUVATE DEHYDROGENASE E1 COMPONENT"/>
    <property type="match status" value="1"/>
</dbReference>
<dbReference type="SUPFAM" id="SSF52518">
    <property type="entry name" value="Thiamin diphosphate-binding fold (THDP-binding)"/>
    <property type="match status" value="2"/>
</dbReference>
<organism evidence="6 7">
    <name type="scientific">Herbidospora galbida</name>
    <dbReference type="NCBI Taxonomy" id="2575442"/>
    <lineage>
        <taxon>Bacteria</taxon>
        <taxon>Bacillati</taxon>
        <taxon>Actinomycetota</taxon>
        <taxon>Actinomycetes</taxon>
        <taxon>Streptosporangiales</taxon>
        <taxon>Streptosporangiaceae</taxon>
        <taxon>Herbidospora</taxon>
    </lineage>
</organism>
<evidence type="ECO:0000313" key="7">
    <source>
        <dbReference type="Proteomes" id="UP000308705"/>
    </source>
</evidence>
<evidence type="ECO:0000313" key="6">
    <source>
        <dbReference type="EMBL" id="TKK91091.1"/>
    </source>
</evidence>
<proteinExistence type="inferred from homology"/>
<dbReference type="InterPro" id="IPR005474">
    <property type="entry name" value="Transketolase_N"/>
</dbReference>
<keyword evidence="7" id="KW-1185">Reference proteome</keyword>
<dbReference type="AlphaFoldDB" id="A0A4U3MNE1"/>
<reference evidence="6 7" key="1">
    <citation type="submission" date="2019-04" db="EMBL/GenBank/DDBJ databases">
        <title>Herbidospora sp. NEAU-GS14.nov., a novel actinomycete isolated from soil.</title>
        <authorList>
            <person name="Han L."/>
        </authorList>
    </citation>
    <scope>NUCLEOTIDE SEQUENCE [LARGE SCALE GENOMIC DNA]</scope>
    <source>
        <strain evidence="6 7">NEAU-GS14</strain>
    </source>
</reference>
<dbReference type="Gene3D" id="3.40.50.920">
    <property type="match status" value="1"/>
</dbReference>
<dbReference type="Pfam" id="PF22613">
    <property type="entry name" value="Transketolase_C_1"/>
    <property type="match status" value="1"/>
</dbReference>
<dbReference type="PANTHER" id="PTHR43825">
    <property type="entry name" value="PYRUVATE DEHYDROGENASE E1 COMPONENT"/>
    <property type="match status" value="1"/>
</dbReference>
<keyword evidence="6" id="KW-0670">Pyruvate</keyword>